<dbReference type="InterPro" id="IPR036291">
    <property type="entry name" value="NAD(P)-bd_dom_sf"/>
</dbReference>
<protein>
    <submittedName>
        <fullName evidence="5">Oxidoreductase</fullName>
    </submittedName>
</protein>
<evidence type="ECO:0000259" key="4">
    <source>
        <dbReference type="Pfam" id="PF22725"/>
    </source>
</evidence>
<dbReference type="SUPFAM" id="SSF51735">
    <property type="entry name" value="NAD(P)-binding Rossmann-fold domains"/>
    <property type="match status" value="1"/>
</dbReference>
<evidence type="ECO:0000313" key="5">
    <source>
        <dbReference type="EMBL" id="MVN75134.1"/>
    </source>
</evidence>
<dbReference type="InterPro" id="IPR051317">
    <property type="entry name" value="Gfo/Idh/MocA_oxidoreduct"/>
</dbReference>
<evidence type="ECO:0000259" key="3">
    <source>
        <dbReference type="Pfam" id="PF01408"/>
    </source>
</evidence>
<feature type="domain" description="Gfo/Idh/MocA-like oxidoreductase N-terminal" evidence="3">
    <location>
        <begin position="16"/>
        <end position="124"/>
    </location>
</feature>
<gene>
    <name evidence="5" type="ORF">GO988_02215</name>
</gene>
<dbReference type="Pfam" id="PF22725">
    <property type="entry name" value="GFO_IDH_MocA_C3"/>
    <property type="match status" value="1"/>
</dbReference>
<dbReference type="InterPro" id="IPR000683">
    <property type="entry name" value="Gfo/Idh/MocA-like_OxRdtase_N"/>
</dbReference>
<dbReference type="Pfam" id="PF01408">
    <property type="entry name" value="GFO_IDH_MocA"/>
    <property type="match status" value="1"/>
</dbReference>
<evidence type="ECO:0000256" key="2">
    <source>
        <dbReference type="ARBA" id="ARBA00023002"/>
    </source>
</evidence>
<dbReference type="Gene3D" id="3.30.360.10">
    <property type="entry name" value="Dihydrodipicolinate Reductase, domain 2"/>
    <property type="match status" value="1"/>
</dbReference>
<dbReference type="EMBL" id="WQKZ01000001">
    <property type="protein sequence ID" value="MVN75134.1"/>
    <property type="molecule type" value="Genomic_DNA"/>
</dbReference>
<comment type="caution">
    <text evidence="5">The sequence shown here is derived from an EMBL/GenBank/DDBJ whole genome shotgun (WGS) entry which is preliminary data.</text>
</comment>
<dbReference type="Proteomes" id="UP000441336">
    <property type="component" value="Unassembled WGS sequence"/>
</dbReference>
<dbReference type="PANTHER" id="PTHR43708">
    <property type="entry name" value="CONSERVED EXPRESSED OXIDOREDUCTASE (EUROFUNG)"/>
    <property type="match status" value="1"/>
</dbReference>
<feature type="domain" description="GFO/IDH/MocA-like oxidoreductase" evidence="4">
    <location>
        <begin position="134"/>
        <end position="254"/>
    </location>
</feature>
<dbReference type="GO" id="GO:0000166">
    <property type="term" value="F:nucleotide binding"/>
    <property type="evidence" value="ECO:0007669"/>
    <property type="project" value="InterPro"/>
</dbReference>
<comment type="similarity">
    <text evidence="1">Belongs to the Gfo/Idh/MocA family.</text>
</comment>
<sequence>MLIPNISPIPSGLLAYGMSGKLFHAPFLAQHPGFELRSVVERSQQRMAADYPDITSYASIEALLADPTLELVVVNTPNDTHHDLARQALLAGKHVLVEKPVATSVAQWQELCDLARQQGRRLFAYQNRRWDTDFSAVRRVVESGQLGQLIEVHFRFDRYRPVLHTKVFKEDGRPGSGLVYDLGPHLLDQVISLFGRPLAVEKTIGSYRAGSQVPDFFNFHLRYPAGLNVWLTSSLLVADPGPAFILHGTQGSYRKERTDPQEAQLLAGMKPLDPAYGREQPGEEGRLTVAEPSGTLATTLDTAAPASYMGLFEAVYQAIRHGQPYPIKEEELTWQLEIIGE</sequence>
<dbReference type="GO" id="GO:0016491">
    <property type="term" value="F:oxidoreductase activity"/>
    <property type="evidence" value="ECO:0007669"/>
    <property type="project" value="UniProtKB-KW"/>
</dbReference>
<evidence type="ECO:0000313" key="6">
    <source>
        <dbReference type="Proteomes" id="UP000441336"/>
    </source>
</evidence>
<accession>A0A7K1T9P6</accession>
<organism evidence="5 6">
    <name type="scientific">Hymenobacter ginkgonis</name>
    <dbReference type="NCBI Taxonomy" id="2682976"/>
    <lineage>
        <taxon>Bacteria</taxon>
        <taxon>Pseudomonadati</taxon>
        <taxon>Bacteroidota</taxon>
        <taxon>Cytophagia</taxon>
        <taxon>Cytophagales</taxon>
        <taxon>Hymenobacteraceae</taxon>
        <taxon>Hymenobacter</taxon>
    </lineage>
</organism>
<dbReference type="Gene3D" id="3.40.50.720">
    <property type="entry name" value="NAD(P)-binding Rossmann-like Domain"/>
    <property type="match status" value="1"/>
</dbReference>
<keyword evidence="6" id="KW-1185">Reference proteome</keyword>
<keyword evidence="2" id="KW-0560">Oxidoreductase</keyword>
<evidence type="ECO:0000256" key="1">
    <source>
        <dbReference type="ARBA" id="ARBA00010928"/>
    </source>
</evidence>
<reference evidence="5 6" key="1">
    <citation type="submission" date="2019-12" db="EMBL/GenBank/DDBJ databases">
        <title>Hymenobacter sp. HMF4947 Genome sequencing and assembly.</title>
        <authorList>
            <person name="Kang H."/>
            <person name="Cha I."/>
            <person name="Kim H."/>
            <person name="Joh K."/>
        </authorList>
    </citation>
    <scope>NUCLEOTIDE SEQUENCE [LARGE SCALE GENOMIC DNA]</scope>
    <source>
        <strain evidence="5 6">HMF4947</strain>
    </source>
</reference>
<dbReference type="SUPFAM" id="SSF55347">
    <property type="entry name" value="Glyceraldehyde-3-phosphate dehydrogenase-like, C-terminal domain"/>
    <property type="match status" value="1"/>
</dbReference>
<name>A0A7K1T9P6_9BACT</name>
<dbReference type="AlphaFoldDB" id="A0A7K1T9P6"/>
<proteinExistence type="inferred from homology"/>
<dbReference type="InterPro" id="IPR055170">
    <property type="entry name" value="GFO_IDH_MocA-like_dom"/>
</dbReference>
<dbReference type="PANTHER" id="PTHR43708:SF5">
    <property type="entry name" value="CONSERVED EXPRESSED OXIDOREDUCTASE (EUROFUNG)-RELATED"/>
    <property type="match status" value="1"/>
</dbReference>